<reference evidence="9 10" key="1">
    <citation type="journal article" date="2016" name="Genome Announc.">
        <title>First Complete Genome Sequence of a Subdivision 6 Acidobacterium Strain.</title>
        <authorList>
            <person name="Huang S."/>
            <person name="Vieira S."/>
            <person name="Bunk B."/>
            <person name="Riedel T."/>
            <person name="Sproer C."/>
            <person name="Overmann J."/>
        </authorList>
    </citation>
    <scope>NUCLEOTIDE SEQUENCE [LARGE SCALE GENOMIC DNA]</scope>
    <source>
        <strain evidence="10">DSM 100886 HEG_-6_39</strain>
    </source>
</reference>
<dbReference type="OrthoDB" id="99095at2"/>
<dbReference type="Pfam" id="PF25183">
    <property type="entry name" value="OMP_b-brl_4"/>
    <property type="match status" value="1"/>
</dbReference>
<evidence type="ECO:0000256" key="3">
    <source>
        <dbReference type="ARBA" id="ARBA00022452"/>
    </source>
</evidence>
<accession>A0A143PML7</accession>
<dbReference type="Gene3D" id="2.60.40.1120">
    <property type="entry name" value="Carboxypeptidase-like, regulatory domain"/>
    <property type="match status" value="1"/>
</dbReference>
<evidence type="ECO:0000313" key="9">
    <source>
        <dbReference type="EMBL" id="AMY09847.1"/>
    </source>
</evidence>
<name>A0A143PML7_LUTPR</name>
<evidence type="ECO:0000259" key="8">
    <source>
        <dbReference type="Pfam" id="PF25183"/>
    </source>
</evidence>
<dbReference type="Proteomes" id="UP000076079">
    <property type="component" value="Chromosome"/>
</dbReference>
<dbReference type="RefSeq" id="WP_157899232.1">
    <property type="nucleotide sequence ID" value="NZ_CP015136.1"/>
</dbReference>
<dbReference type="AlphaFoldDB" id="A0A143PML7"/>
<organism evidence="9 10">
    <name type="scientific">Luteitalea pratensis</name>
    <dbReference type="NCBI Taxonomy" id="1855912"/>
    <lineage>
        <taxon>Bacteria</taxon>
        <taxon>Pseudomonadati</taxon>
        <taxon>Acidobacteriota</taxon>
        <taxon>Vicinamibacteria</taxon>
        <taxon>Vicinamibacterales</taxon>
        <taxon>Vicinamibacteraceae</taxon>
        <taxon>Luteitalea</taxon>
    </lineage>
</organism>
<reference evidence="10" key="2">
    <citation type="submission" date="2016-04" db="EMBL/GenBank/DDBJ databases">
        <title>First Complete Genome Sequence of a Subdivision 6 Acidobacterium.</title>
        <authorList>
            <person name="Huang S."/>
            <person name="Vieira S."/>
            <person name="Bunk B."/>
            <person name="Riedel T."/>
            <person name="Sproeer C."/>
            <person name="Overmann J."/>
        </authorList>
    </citation>
    <scope>NUCLEOTIDE SEQUENCE [LARGE SCALE GENOMIC DNA]</scope>
    <source>
        <strain evidence="10">DSM 100886 HEG_-6_39</strain>
    </source>
</reference>
<dbReference type="EMBL" id="CP015136">
    <property type="protein sequence ID" value="AMY09847.1"/>
    <property type="molecule type" value="Genomic_DNA"/>
</dbReference>
<dbReference type="KEGG" id="abac:LuPra_03073"/>
<keyword evidence="9" id="KW-0675">Receptor</keyword>
<keyword evidence="10" id="KW-1185">Reference proteome</keyword>
<gene>
    <name evidence="9" type="ORF">LuPra_03073</name>
</gene>
<dbReference type="PANTHER" id="PTHR30069">
    <property type="entry name" value="TONB-DEPENDENT OUTER MEMBRANE RECEPTOR"/>
    <property type="match status" value="1"/>
</dbReference>
<sequence>MSTVLTILATFCACTLNVVPVTSLGLVPPPPWRMQDVASQSPLAQPPSSDAGRVVVTIALEGVRIPGVSTSLRSVDARVAVAQTVSDSVGQVTFPDVAAGRYVVATSREGFATGESAPFTVHGGATKQVLVEMRLTFVRESVEVVVPANSPTESLQPVAVSDVLSGAKMDVQPLAGDDFQSLLTVLPSVIRGPEGRLGIKGGGPTTGALQLSSASLNDPSTGDFDLELPGGAVESVEVLSNPFAAEYGRFSTSVTQVRTKRGTNDWVVKPDNLMPGFGKGFGFVNKFEPRLSISGPIKKDRLLLGQYLQYRFARTPVRSLPGEPQIGVDSFDSFTRLDAVLSSRHSLTGGVIYFPRKITNATLSTFRPEETTPKFTQEGFSAGAVDRLILSAHAVLESTLALRTFEVDQKTQGELPMTYAPQGQSGNFFNRQERDVRSTQLVEALTFSKNGWLGQHVFKVGLDLQHTRFDGINFSQQLDVVRLDGSLAERTRYSPPSTDPEVSGTEVAVFAQDRWRVNDRLNLELGFRTDRDAVVDVVNYSPRIGVSISVLPEGRGILRGGFGKFAERTPLNVGAFTKYDMQTVTRFAPDGTPLAVPITFAHVIDGALTTPESIVQTVAWDQRFGRRVFVKAAYLHRNGSHAYRIDPDPARGVLTLASAGASRYWEVETTGRYLASEHSDVTVSYVRSRSTRDLNDYDQFFGNFRNPIIRSNENGPSPTDVPNRLLVRGTLGLPGRWVLSPLYEWRTGFPWSAVNEFQDFVGERNRSGRLPTVSSFDFTLTRPWHFGKYRFTGGIKVYNLLDSGNERDVQANITAPDYGRFYNPIQRSIGFVLGTTRP</sequence>
<dbReference type="STRING" id="1855912.LuPra_03073"/>
<proteinExistence type="predicted"/>
<dbReference type="PANTHER" id="PTHR30069:SF29">
    <property type="entry name" value="HEMOGLOBIN AND HEMOGLOBIN-HAPTOGLOBIN-BINDING PROTEIN 1-RELATED"/>
    <property type="match status" value="1"/>
</dbReference>
<dbReference type="InterPro" id="IPR036942">
    <property type="entry name" value="Beta-barrel_TonB_sf"/>
</dbReference>
<dbReference type="SUPFAM" id="SSF56935">
    <property type="entry name" value="Porins"/>
    <property type="match status" value="1"/>
</dbReference>
<keyword evidence="7" id="KW-0998">Cell outer membrane</keyword>
<dbReference type="InterPro" id="IPR057601">
    <property type="entry name" value="Oar-like_b-barrel"/>
</dbReference>
<keyword evidence="3" id="KW-1134">Transmembrane beta strand</keyword>
<evidence type="ECO:0000256" key="2">
    <source>
        <dbReference type="ARBA" id="ARBA00022448"/>
    </source>
</evidence>
<comment type="subcellular location">
    <subcellularLocation>
        <location evidence="1">Cell outer membrane</location>
        <topology evidence="1">Multi-pass membrane protein</topology>
    </subcellularLocation>
</comment>
<keyword evidence="2" id="KW-0813">Transport</keyword>
<keyword evidence="4" id="KW-0812">Transmembrane</keyword>
<dbReference type="GO" id="GO:0015344">
    <property type="term" value="F:siderophore uptake transmembrane transporter activity"/>
    <property type="evidence" value="ECO:0007669"/>
    <property type="project" value="TreeGrafter"/>
</dbReference>
<evidence type="ECO:0000313" key="10">
    <source>
        <dbReference type="Proteomes" id="UP000076079"/>
    </source>
</evidence>
<protein>
    <submittedName>
        <fullName evidence="9">Outer membrane receptor for ferrienterochelin and colicins</fullName>
    </submittedName>
</protein>
<evidence type="ECO:0000256" key="7">
    <source>
        <dbReference type="ARBA" id="ARBA00023237"/>
    </source>
</evidence>
<evidence type="ECO:0000256" key="1">
    <source>
        <dbReference type="ARBA" id="ARBA00004571"/>
    </source>
</evidence>
<feature type="domain" description="TonB-dependent transporter Oar-like beta-barrel" evidence="8">
    <location>
        <begin position="335"/>
        <end position="531"/>
    </location>
</feature>
<keyword evidence="6" id="KW-0472">Membrane</keyword>
<evidence type="ECO:0000256" key="6">
    <source>
        <dbReference type="ARBA" id="ARBA00023136"/>
    </source>
</evidence>
<dbReference type="GO" id="GO:0044718">
    <property type="term" value="P:siderophore transmembrane transport"/>
    <property type="evidence" value="ECO:0007669"/>
    <property type="project" value="TreeGrafter"/>
</dbReference>
<dbReference type="InterPro" id="IPR039426">
    <property type="entry name" value="TonB-dep_rcpt-like"/>
</dbReference>
<keyword evidence="5" id="KW-0732">Signal</keyword>
<dbReference type="GO" id="GO:0009279">
    <property type="term" value="C:cell outer membrane"/>
    <property type="evidence" value="ECO:0007669"/>
    <property type="project" value="UniProtKB-SubCell"/>
</dbReference>
<dbReference type="Gene3D" id="2.40.170.20">
    <property type="entry name" value="TonB-dependent receptor, beta-barrel domain"/>
    <property type="match status" value="1"/>
</dbReference>
<evidence type="ECO:0000256" key="4">
    <source>
        <dbReference type="ARBA" id="ARBA00022692"/>
    </source>
</evidence>
<evidence type="ECO:0000256" key="5">
    <source>
        <dbReference type="ARBA" id="ARBA00022729"/>
    </source>
</evidence>